<dbReference type="PROSITE" id="PS51720">
    <property type="entry name" value="G_AIG1"/>
    <property type="match status" value="1"/>
</dbReference>
<feature type="domain" description="AIG1-type G" evidence="5">
    <location>
        <begin position="25"/>
        <end position="228"/>
    </location>
</feature>
<dbReference type="CDD" id="cd01852">
    <property type="entry name" value="AIG1"/>
    <property type="match status" value="1"/>
</dbReference>
<dbReference type="PANTHER" id="PTHR10903">
    <property type="entry name" value="GTPASE, IMAP FAMILY MEMBER-RELATED"/>
    <property type="match status" value="1"/>
</dbReference>
<keyword evidence="3" id="KW-0342">GTP-binding</keyword>
<dbReference type="InterPro" id="IPR006703">
    <property type="entry name" value="G_AIG1"/>
</dbReference>
<evidence type="ECO:0000259" key="5">
    <source>
        <dbReference type="PROSITE" id="PS51720"/>
    </source>
</evidence>
<dbReference type="EMBL" id="JACASE010000013">
    <property type="protein sequence ID" value="KAF6418421.1"/>
    <property type="molecule type" value="Genomic_DNA"/>
</dbReference>
<evidence type="ECO:0000313" key="6">
    <source>
        <dbReference type="EMBL" id="KAF6418421.1"/>
    </source>
</evidence>
<keyword evidence="4" id="KW-0812">Transmembrane</keyword>
<dbReference type="FunFam" id="3.40.50.300:FF:000366">
    <property type="entry name" value="GTPase, IMAP family member 2"/>
    <property type="match status" value="1"/>
</dbReference>
<dbReference type="Gene3D" id="3.40.50.300">
    <property type="entry name" value="P-loop containing nucleotide triphosphate hydrolases"/>
    <property type="match status" value="1"/>
</dbReference>
<proteinExistence type="inferred from homology"/>
<dbReference type="InterPro" id="IPR045058">
    <property type="entry name" value="GIMA/IAN/Toc"/>
</dbReference>
<sequence length="305" mass="33533">MVGPQKSSYGTLAEDRVEDNWSASLSSLRIILVGRSGSGKSATGNSILCQPQFQSRLGAQSVTKKCQAATGSWNGRSVLVVDTAPIFDTEAQNPESYQDIGHCYLLSAPGPHVLLLVTQLGRFTAQDVAAARRVKEVFGAEAMRHVILLFTRREDLGGGSLRDFVATTDNLSLRSLVRECDGRCCAFDNRATGEGQRRQLEALMAVVESLEREHQGAFLSNDLFFEAQMLLREGGGARGEGRQRYLAQVRAQVAKHRRDLEEREGNCAHRVRKWVTSHLGLTAFLVICILIFLAILINLCFARGP</sequence>
<accession>A0A7J8D5J4</accession>
<keyword evidence="4" id="KW-0472">Membrane</keyword>
<dbReference type="InterPro" id="IPR027417">
    <property type="entry name" value="P-loop_NTPase"/>
</dbReference>
<comment type="caution">
    <text evidence="6">The sequence shown here is derived from an EMBL/GenBank/DDBJ whole genome shotgun (WGS) entry which is preliminary data.</text>
</comment>
<dbReference type="Pfam" id="PF04548">
    <property type="entry name" value="AIG1"/>
    <property type="match status" value="1"/>
</dbReference>
<evidence type="ECO:0000256" key="1">
    <source>
        <dbReference type="ARBA" id="ARBA00008535"/>
    </source>
</evidence>
<keyword evidence="7" id="KW-1185">Reference proteome</keyword>
<name>A0A7J8D5J4_ROUAE</name>
<dbReference type="AlphaFoldDB" id="A0A7J8D5J4"/>
<evidence type="ECO:0000313" key="7">
    <source>
        <dbReference type="Proteomes" id="UP000593571"/>
    </source>
</evidence>
<keyword evidence="4" id="KW-1133">Transmembrane helix</keyword>
<organism evidence="6 7">
    <name type="scientific">Rousettus aegyptiacus</name>
    <name type="common">Egyptian fruit bat</name>
    <name type="synonym">Pteropus aegyptiacus</name>
    <dbReference type="NCBI Taxonomy" id="9407"/>
    <lineage>
        <taxon>Eukaryota</taxon>
        <taxon>Metazoa</taxon>
        <taxon>Chordata</taxon>
        <taxon>Craniata</taxon>
        <taxon>Vertebrata</taxon>
        <taxon>Euteleostomi</taxon>
        <taxon>Mammalia</taxon>
        <taxon>Eutheria</taxon>
        <taxon>Laurasiatheria</taxon>
        <taxon>Chiroptera</taxon>
        <taxon>Yinpterochiroptera</taxon>
        <taxon>Pteropodoidea</taxon>
        <taxon>Pteropodidae</taxon>
        <taxon>Rousettinae</taxon>
        <taxon>Rousettus</taxon>
    </lineage>
</organism>
<dbReference type="SUPFAM" id="SSF52540">
    <property type="entry name" value="P-loop containing nucleoside triphosphate hydrolases"/>
    <property type="match status" value="1"/>
</dbReference>
<keyword evidence="2" id="KW-0547">Nucleotide-binding</keyword>
<gene>
    <name evidence="6" type="ORF">HJG63_005602</name>
</gene>
<dbReference type="GO" id="GO:0005525">
    <property type="term" value="F:GTP binding"/>
    <property type="evidence" value="ECO:0007669"/>
    <property type="project" value="UniProtKB-KW"/>
</dbReference>
<dbReference type="PANTHER" id="PTHR10903:SF69">
    <property type="entry name" value="GTPASE IMAP FAMILY MEMBER 5"/>
    <property type="match status" value="1"/>
</dbReference>
<dbReference type="Proteomes" id="UP000593571">
    <property type="component" value="Unassembled WGS sequence"/>
</dbReference>
<protein>
    <submittedName>
        <fullName evidence="6">GTPase, IMAP family member 5</fullName>
    </submittedName>
</protein>
<evidence type="ECO:0000256" key="2">
    <source>
        <dbReference type="ARBA" id="ARBA00022741"/>
    </source>
</evidence>
<comment type="similarity">
    <text evidence="1">Belongs to the TRAFAC class TrmE-Era-EngA-EngB-Septin-like GTPase superfamily. AIG1/Toc34/Toc159-like paraseptin GTPase family. IAN subfamily.</text>
</comment>
<feature type="transmembrane region" description="Helical" evidence="4">
    <location>
        <begin position="279"/>
        <end position="301"/>
    </location>
</feature>
<evidence type="ECO:0000256" key="4">
    <source>
        <dbReference type="SAM" id="Phobius"/>
    </source>
</evidence>
<reference evidence="6 7" key="1">
    <citation type="journal article" date="2020" name="Nature">
        <title>Six reference-quality genomes reveal evolution of bat adaptations.</title>
        <authorList>
            <person name="Jebb D."/>
            <person name="Huang Z."/>
            <person name="Pippel M."/>
            <person name="Hughes G.M."/>
            <person name="Lavrichenko K."/>
            <person name="Devanna P."/>
            <person name="Winkler S."/>
            <person name="Jermiin L.S."/>
            <person name="Skirmuntt E.C."/>
            <person name="Katzourakis A."/>
            <person name="Burkitt-Gray L."/>
            <person name="Ray D.A."/>
            <person name="Sullivan K.A.M."/>
            <person name="Roscito J.G."/>
            <person name="Kirilenko B.M."/>
            <person name="Davalos L.M."/>
            <person name="Corthals A.P."/>
            <person name="Power M.L."/>
            <person name="Jones G."/>
            <person name="Ransome R.D."/>
            <person name="Dechmann D.K.N."/>
            <person name="Locatelli A.G."/>
            <person name="Puechmaille S.J."/>
            <person name="Fedrigo O."/>
            <person name="Jarvis E.D."/>
            <person name="Hiller M."/>
            <person name="Vernes S.C."/>
            <person name="Myers E.W."/>
            <person name="Teeling E.C."/>
        </authorList>
    </citation>
    <scope>NUCLEOTIDE SEQUENCE [LARGE SCALE GENOMIC DNA]</scope>
    <source>
        <strain evidence="6">MRouAeg1</strain>
        <tissue evidence="6">Muscle</tissue>
    </source>
</reference>
<evidence type="ECO:0000256" key="3">
    <source>
        <dbReference type="ARBA" id="ARBA00023134"/>
    </source>
</evidence>
<dbReference type="OrthoDB" id="8954335at2759"/>